<name>A0ABT7F3I0_9RHOB</name>
<feature type="signal peptide" evidence="1">
    <location>
        <begin position="1"/>
        <end position="24"/>
    </location>
</feature>
<evidence type="ECO:0000313" key="2">
    <source>
        <dbReference type="EMBL" id="MDK3019161.1"/>
    </source>
</evidence>
<sequence>MRRAGGRRAAVAAMILLGLAAVSAAQPADQDWTVSQFDDGSYFSATLAPMGGPGMALVCGERSPRGLSGLATGNMEPDITPAGAFRVYISDRTIGPPRQEAEQRDDVMIVVGGQTGFRLRGLRWNELFSTWQIDLPAGDPSLAAIAAAPGFELRHRGGRAALSSQGFGAGLSRLAGYCQSMFAAIGKPWPGAATAGGGAMPAPRPAMRQMAVAETARGCRGPATLRPGAITPAQIDGDGVEDVILNWAAVRCPGSALSPFCGMSQCLVSIYVSALYPLRGKPVSVYAPSMRLQPLTNGNDGVALSARLPVCRNLYGTDSCEQIWYWTGADFVPLR</sequence>
<accession>A0ABT7F3I0</accession>
<dbReference type="EMBL" id="JASNJD010000012">
    <property type="protein sequence ID" value="MDK3019161.1"/>
    <property type="molecule type" value="Genomic_DNA"/>
</dbReference>
<organism evidence="2 3">
    <name type="scientific">Pseudodonghicola flavimaris</name>
    <dbReference type="NCBI Taxonomy" id="3050036"/>
    <lineage>
        <taxon>Bacteria</taxon>
        <taxon>Pseudomonadati</taxon>
        <taxon>Pseudomonadota</taxon>
        <taxon>Alphaproteobacteria</taxon>
        <taxon>Rhodobacterales</taxon>
        <taxon>Paracoccaceae</taxon>
        <taxon>Pseudodonghicola</taxon>
    </lineage>
</organism>
<proteinExistence type="predicted"/>
<protein>
    <submittedName>
        <fullName evidence="2">Uncharacterized protein</fullName>
    </submittedName>
</protein>
<dbReference type="RefSeq" id="WP_284481965.1">
    <property type="nucleotide sequence ID" value="NZ_JASNJD010000012.1"/>
</dbReference>
<evidence type="ECO:0000256" key="1">
    <source>
        <dbReference type="SAM" id="SignalP"/>
    </source>
</evidence>
<keyword evidence="1" id="KW-0732">Signal</keyword>
<feature type="chain" id="PRO_5045215259" evidence="1">
    <location>
        <begin position="25"/>
        <end position="335"/>
    </location>
</feature>
<keyword evidence="3" id="KW-1185">Reference proteome</keyword>
<dbReference type="Proteomes" id="UP001243757">
    <property type="component" value="Unassembled WGS sequence"/>
</dbReference>
<gene>
    <name evidence="2" type="ORF">QO033_15880</name>
</gene>
<reference evidence="2 3" key="1">
    <citation type="submission" date="2023-05" db="EMBL/GenBank/DDBJ databases">
        <title>Pseudodonghicola sp. nov.</title>
        <authorList>
            <person name="Huang J."/>
        </authorList>
    </citation>
    <scope>NUCLEOTIDE SEQUENCE [LARGE SCALE GENOMIC DNA]</scope>
    <source>
        <strain evidence="2 3">IC7</strain>
    </source>
</reference>
<comment type="caution">
    <text evidence="2">The sequence shown here is derived from an EMBL/GenBank/DDBJ whole genome shotgun (WGS) entry which is preliminary data.</text>
</comment>
<evidence type="ECO:0000313" key="3">
    <source>
        <dbReference type="Proteomes" id="UP001243757"/>
    </source>
</evidence>